<name>A0A392SV02_9FABA</name>
<protein>
    <submittedName>
        <fullName evidence="1">Uncharacterized protein</fullName>
    </submittedName>
</protein>
<reference evidence="1 2" key="1">
    <citation type="journal article" date="2018" name="Front. Plant Sci.">
        <title>Red Clover (Trifolium pratense) and Zigzag Clover (T. medium) - A Picture of Genomic Similarities and Differences.</title>
        <authorList>
            <person name="Dluhosova J."/>
            <person name="Istvanek J."/>
            <person name="Nedelnik J."/>
            <person name="Repkova J."/>
        </authorList>
    </citation>
    <scope>NUCLEOTIDE SEQUENCE [LARGE SCALE GENOMIC DNA]</scope>
    <source>
        <strain evidence="2">cv. 10/8</strain>
        <tissue evidence="1">Leaf</tissue>
    </source>
</reference>
<dbReference type="Proteomes" id="UP000265520">
    <property type="component" value="Unassembled WGS sequence"/>
</dbReference>
<organism evidence="1 2">
    <name type="scientific">Trifolium medium</name>
    <dbReference type="NCBI Taxonomy" id="97028"/>
    <lineage>
        <taxon>Eukaryota</taxon>
        <taxon>Viridiplantae</taxon>
        <taxon>Streptophyta</taxon>
        <taxon>Embryophyta</taxon>
        <taxon>Tracheophyta</taxon>
        <taxon>Spermatophyta</taxon>
        <taxon>Magnoliopsida</taxon>
        <taxon>eudicotyledons</taxon>
        <taxon>Gunneridae</taxon>
        <taxon>Pentapetalae</taxon>
        <taxon>rosids</taxon>
        <taxon>fabids</taxon>
        <taxon>Fabales</taxon>
        <taxon>Fabaceae</taxon>
        <taxon>Papilionoideae</taxon>
        <taxon>50 kb inversion clade</taxon>
        <taxon>NPAAA clade</taxon>
        <taxon>Hologalegina</taxon>
        <taxon>IRL clade</taxon>
        <taxon>Trifolieae</taxon>
        <taxon>Trifolium</taxon>
    </lineage>
</organism>
<accession>A0A392SV02</accession>
<evidence type="ECO:0000313" key="2">
    <source>
        <dbReference type="Proteomes" id="UP000265520"/>
    </source>
</evidence>
<proteinExistence type="predicted"/>
<feature type="non-terminal residue" evidence="1">
    <location>
        <position position="75"/>
    </location>
</feature>
<dbReference type="AlphaFoldDB" id="A0A392SV02"/>
<comment type="caution">
    <text evidence="1">The sequence shown here is derived from an EMBL/GenBank/DDBJ whole genome shotgun (WGS) entry which is preliminary data.</text>
</comment>
<sequence length="75" mass="8265">MLPRRAARAGATRSALVQRLVFFWGLRDAQLRLARRAVLPCFADFVSGCCAARAGGLRGVRRWPARRTQVACAAH</sequence>
<keyword evidence="2" id="KW-1185">Reference proteome</keyword>
<dbReference type="EMBL" id="LXQA010447925">
    <property type="protein sequence ID" value="MCI52479.1"/>
    <property type="molecule type" value="Genomic_DNA"/>
</dbReference>
<evidence type="ECO:0000313" key="1">
    <source>
        <dbReference type="EMBL" id="MCI52479.1"/>
    </source>
</evidence>